<dbReference type="PANTHER" id="PTHR47861">
    <property type="entry name" value="FKBP-TYPE PEPTIDYL-PROLYL CIS-TRANS ISOMERASE SLYD"/>
    <property type="match status" value="1"/>
</dbReference>
<dbReference type="InterPro" id="IPR001179">
    <property type="entry name" value="PPIase_FKBP_dom"/>
</dbReference>
<evidence type="ECO:0000256" key="5">
    <source>
        <dbReference type="PROSITE-ProRule" id="PRU00277"/>
    </source>
</evidence>
<keyword evidence="3 5" id="KW-0697">Rotamase</keyword>
<reference evidence="8" key="1">
    <citation type="submission" date="2014-02" db="EMBL/GenBank/DDBJ databases">
        <title>Expanding our view of genomic diversity in Candidatus Accumulibacter clades.</title>
        <authorList>
            <person name="Skennerton C.T."/>
            <person name="Barr J.J."/>
            <person name="Slater F.R."/>
            <person name="Bond P.L."/>
            <person name="Tyson G.W."/>
        </authorList>
    </citation>
    <scope>NUCLEOTIDE SEQUENCE [LARGE SCALE GENOMIC DNA]</scope>
</reference>
<comment type="catalytic activity">
    <reaction evidence="1 5 6">
        <text>[protein]-peptidylproline (omega=180) = [protein]-peptidylproline (omega=0)</text>
        <dbReference type="Rhea" id="RHEA:16237"/>
        <dbReference type="Rhea" id="RHEA-COMP:10747"/>
        <dbReference type="Rhea" id="RHEA-COMP:10748"/>
        <dbReference type="ChEBI" id="CHEBI:83833"/>
        <dbReference type="ChEBI" id="CHEBI:83834"/>
        <dbReference type="EC" id="5.2.1.8"/>
    </reaction>
</comment>
<keyword evidence="9" id="KW-1185">Reference proteome</keyword>
<name>A0A011PPC6_ACCRE</name>
<evidence type="ECO:0000256" key="1">
    <source>
        <dbReference type="ARBA" id="ARBA00000971"/>
    </source>
</evidence>
<dbReference type="PROSITE" id="PS50059">
    <property type="entry name" value="FKBP_PPIASE"/>
    <property type="match status" value="1"/>
</dbReference>
<feature type="domain" description="PPIase FKBP-type" evidence="7">
    <location>
        <begin position="17"/>
        <end position="101"/>
    </location>
</feature>
<comment type="similarity">
    <text evidence="2 6">Belongs to the FKBP-type PPIase family.</text>
</comment>
<keyword evidence="4 5" id="KW-0413">Isomerase</keyword>
<dbReference type="EMBL" id="JEMY01000017">
    <property type="protein sequence ID" value="EXI89306.1"/>
    <property type="molecule type" value="Genomic_DNA"/>
</dbReference>
<dbReference type="EC" id="5.2.1.8" evidence="6"/>
<evidence type="ECO:0000256" key="3">
    <source>
        <dbReference type="ARBA" id="ARBA00023110"/>
    </source>
</evidence>
<protein>
    <recommendedName>
        <fullName evidence="6">Peptidyl-prolyl cis-trans isomerase</fullName>
        <ecNumber evidence="6">5.2.1.8</ecNumber>
    </recommendedName>
</protein>
<dbReference type="STRING" id="1454004.AW11_01630"/>
<evidence type="ECO:0000313" key="9">
    <source>
        <dbReference type="Proteomes" id="UP000022141"/>
    </source>
</evidence>
<accession>A0A011PPC6</accession>
<gene>
    <name evidence="8" type="primary">fkpB</name>
    <name evidence="8" type="ORF">AW11_01630</name>
</gene>
<evidence type="ECO:0000256" key="4">
    <source>
        <dbReference type="ARBA" id="ARBA00023235"/>
    </source>
</evidence>
<organism evidence="8 9">
    <name type="scientific">Accumulibacter regalis</name>
    <dbReference type="NCBI Taxonomy" id="522306"/>
    <lineage>
        <taxon>Bacteria</taxon>
        <taxon>Pseudomonadati</taxon>
        <taxon>Pseudomonadota</taxon>
        <taxon>Betaproteobacteria</taxon>
        <taxon>Candidatus Accumulibacter</taxon>
    </lineage>
</organism>
<dbReference type="Gene3D" id="3.10.50.40">
    <property type="match status" value="1"/>
</dbReference>
<evidence type="ECO:0000313" key="8">
    <source>
        <dbReference type="EMBL" id="EXI89306.1"/>
    </source>
</evidence>
<evidence type="ECO:0000256" key="2">
    <source>
        <dbReference type="ARBA" id="ARBA00006577"/>
    </source>
</evidence>
<dbReference type="Pfam" id="PF00254">
    <property type="entry name" value="FKBP_C"/>
    <property type="match status" value="1"/>
</dbReference>
<dbReference type="AlphaFoldDB" id="A0A011PPC6"/>
<sequence>MKHSPIAPESALSVGHDSYLTLHYRLSDLENTDYVSTFDLSPATLQMGSGQLAETLENCLIGLAAGERRVFELPAEGAFGPHNPRLIERIARSALPPEVELKVNSLIEFSSPDGAGDFAGFLRELTDSSAIFDFNHPLAGKPVRFEVLIIAIM</sequence>
<dbReference type="PATRIC" id="fig|1454004.3.peg.1678"/>
<dbReference type="eggNOG" id="COG1047">
    <property type="taxonomic scope" value="Bacteria"/>
</dbReference>
<dbReference type="Proteomes" id="UP000022141">
    <property type="component" value="Unassembled WGS sequence"/>
</dbReference>
<dbReference type="SUPFAM" id="SSF54534">
    <property type="entry name" value="FKBP-like"/>
    <property type="match status" value="1"/>
</dbReference>
<comment type="caution">
    <text evidence="8">The sequence shown here is derived from an EMBL/GenBank/DDBJ whole genome shotgun (WGS) entry which is preliminary data.</text>
</comment>
<dbReference type="GO" id="GO:0003755">
    <property type="term" value="F:peptidyl-prolyl cis-trans isomerase activity"/>
    <property type="evidence" value="ECO:0007669"/>
    <property type="project" value="UniProtKB-UniRule"/>
</dbReference>
<dbReference type="InterPro" id="IPR048261">
    <property type="entry name" value="SlpA/SlyD-like_ins_sf"/>
</dbReference>
<proteinExistence type="inferred from homology"/>
<dbReference type="Gene3D" id="2.40.10.330">
    <property type="match status" value="1"/>
</dbReference>
<dbReference type="InterPro" id="IPR046357">
    <property type="entry name" value="PPIase_dom_sf"/>
</dbReference>
<dbReference type="PANTHER" id="PTHR47861:SF4">
    <property type="entry name" value="FKBP-TYPE 16 KDA PEPTIDYL-PROLYL CIS-TRANS ISOMERASE"/>
    <property type="match status" value="1"/>
</dbReference>
<evidence type="ECO:0000256" key="6">
    <source>
        <dbReference type="RuleBase" id="RU003915"/>
    </source>
</evidence>
<evidence type="ECO:0000259" key="7">
    <source>
        <dbReference type="PROSITE" id="PS50059"/>
    </source>
</evidence>